<dbReference type="AlphaFoldDB" id="A0A9D1JE14"/>
<evidence type="ECO:0000256" key="1">
    <source>
        <dbReference type="ARBA" id="ARBA00022962"/>
    </source>
</evidence>
<dbReference type="InterPro" id="IPR011698">
    <property type="entry name" value="GATase_3"/>
</dbReference>
<organism evidence="3 4">
    <name type="scientific">Candidatus Fimimorpha faecalis</name>
    <dbReference type="NCBI Taxonomy" id="2840824"/>
    <lineage>
        <taxon>Bacteria</taxon>
        <taxon>Bacillati</taxon>
        <taxon>Bacillota</taxon>
        <taxon>Clostridia</taxon>
        <taxon>Eubacteriales</taxon>
        <taxon>Candidatus Fimimorpha</taxon>
    </lineage>
</organism>
<dbReference type="NCBIfam" id="NF002204">
    <property type="entry name" value="PRK01077.1"/>
    <property type="match status" value="1"/>
</dbReference>
<dbReference type="PROSITE" id="PS51274">
    <property type="entry name" value="GATASE_COBBQ"/>
    <property type="match status" value="1"/>
</dbReference>
<dbReference type="InterPro" id="IPR027417">
    <property type="entry name" value="P-loop_NTPase"/>
</dbReference>
<dbReference type="SUPFAM" id="SSF52540">
    <property type="entry name" value="P-loop containing nucleoside triphosphate hydrolases"/>
    <property type="match status" value="1"/>
</dbReference>
<dbReference type="InterPro" id="IPR029062">
    <property type="entry name" value="Class_I_gatase-like"/>
</dbReference>
<dbReference type="Gene3D" id="3.40.50.300">
    <property type="entry name" value="P-loop containing nucleotide triphosphate hydrolases"/>
    <property type="match status" value="1"/>
</dbReference>
<protein>
    <submittedName>
        <fullName evidence="3">Cobyrinate a,c-diamide synthase</fullName>
    </submittedName>
</protein>
<evidence type="ECO:0000259" key="2">
    <source>
        <dbReference type="Pfam" id="PF07685"/>
    </source>
</evidence>
<dbReference type="PANTHER" id="PTHR43873">
    <property type="entry name" value="COBYRINATE A,C-DIAMIDE SYNTHASE"/>
    <property type="match status" value="1"/>
</dbReference>
<feature type="non-terminal residue" evidence="3">
    <location>
        <position position="1"/>
    </location>
</feature>
<dbReference type="SUPFAM" id="SSF52317">
    <property type="entry name" value="Class I glutamine amidotransferase-like"/>
    <property type="match status" value="1"/>
</dbReference>
<dbReference type="Proteomes" id="UP000824201">
    <property type="component" value="Unassembled WGS sequence"/>
</dbReference>
<evidence type="ECO:0000313" key="4">
    <source>
        <dbReference type="Proteomes" id="UP000824201"/>
    </source>
</evidence>
<keyword evidence="1" id="KW-0315">Glutamine amidotransferase</keyword>
<dbReference type="Gene3D" id="3.40.50.880">
    <property type="match status" value="1"/>
</dbReference>
<name>A0A9D1JE14_9FIRM</name>
<dbReference type="Pfam" id="PF07685">
    <property type="entry name" value="GATase_3"/>
    <property type="match status" value="1"/>
</dbReference>
<dbReference type="NCBIfam" id="TIGR00379">
    <property type="entry name" value="cobB"/>
    <property type="match status" value="1"/>
</dbReference>
<dbReference type="InterPro" id="IPR004484">
    <property type="entry name" value="CbiA/CobB_synth"/>
</dbReference>
<evidence type="ECO:0000313" key="3">
    <source>
        <dbReference type="EMBL" id="HIR89056.1"/>
    </source>
</evidence>
<feature type="domain" description="CobB/CobQ-like glutamine amidotransferase" evidence="2">
    <location>
        <begin position="183"/>
        <end position="368"/>
    </location>
</feature>
<accession>A0A9D1JE14</accession>
<proteinExistence type="predicted"/>
<gene>
    <name evidence="3" type="ORF">IAC96_08915</name>
</gene>
<dbReference type="EMBL" id="DVHN01000115">
    <property type="protein sequence ID" value="HIR89056.1"/>
    <property type="molecule type" value="Genomic_DNA"/>
</dbReference>
<reference evidence="3" key="2">
    <citation type="journal article" date="2021" name="PeerJ">
        <title>Extensive microbial diversity within the chicken gut microbiome revealed by metagenomics and culture.</title>
        <authorList>
            <person name="Gilroy R."/>
            <person name="Ravi A."/>
            <person name="Getino M."/>
            <person name="Pursley I."/>
            <person name="Horton D.L."/>
            <person name="Alikhan N.F."/>
            <person name="Baker D."/>
            <person name="Gharbi K."/>
            <person name="Hall N."/>
            <person name="Watson M."/>
            <person name="Adriaenssens E.M."/>
            <person name="Foster-Nyarko E."/>
            <person name="Jarju S."/>
            <person name="Secka A."/>
            <person name="Antonio M."/>
            <person name="Oren A."/>
            <person name="Chaudhuri R.R."/>
            <person name="La Ragione R."/>
            <person name="Hildebrand F."/>
            <person name="Pallen M.J."/>
        </authorList>
    </citation>
    <scope>NUCLEOTIDE SEQUENCE</scope>
    <source>
        <strain evidence="3">ChiW13-3771</strain>
    </source>
</reference>
<sequence>FCDKTTIQHLVAKREQSEDISVIEGVMGYFDGIGFTEHGSSAEIAKWTKTPVILVVNGAGMSRSVGAVLKGFREMDAQIKGVIFNRISESIYKNMAEMAQNLGIIPIGYVPKLNEIQLPSRHLGLVTAGEVAAFQSQFDFLSDQLERTLDWEQLLKLAASAQTLEQIDELEDIAAFPKENPVTIAVARDEAFCFLYSENLELLNLLGCQIRFFRPLDSKELPKDADALYLGGGYPELYAKQLAKNEKIRKEIFLAIQNGMPCIAECGGFLYLHRELEDEQHQFHPMVSLYEGRGLFGDRLGRFGYITMRAKEDGLLAKKGDCLYAHEFHYWKSETPGSDFCIRKPGNGKEWVSSYHTKTVYAGFPHLYLYGNRNAARSFVKAAQKFQKEREMRK</sequence>
<comment type="caution">
    <text evidence="3">The sequence shown here is derived from an EMBL/GenBank/DDBJ whole genome shotgun (WGS) entry which is preliminary data.</text>
</comment>
<dbReference type="PANTHER" id="PTHR43873:SF1">
    <property type="entry name" value="COBYRINATE A,C-DIAMIDE SYNTHASE"/>
    <property type="match status" value="1"/>
</dbReference>
<dbReference type="Pfam" id="PF13500">
    <property type="entry name" value="AAA_26"/>
    <property type="match status" value="1"/>
</dbReference>
<dbReference type="GO" id="GO:0042242">
    <property type="term" value="F:cobyrinic acid a,c-diamide synthase activity"/>
    <property type="evidence" value="ECO:0007669"/>
    <property type="project" value="InterPro"/>
</dbReference>
<reference evidence="3" key="1">
    <citation type="submission" date="2020-10" db="EMBL/GenBank/DDBJ databases">
        <authorList>
            <person name="Gilroy R."/>
        </authorList>
    </citation>
    <scope>NUCLEOTIDE SEQUENCE</scope>
    <source>
        <strain evidence="3">ChiW13-3771</strain>
    </source>
</reference>